<dbReference type="EMBL" id="JAMKPW020000011">
    <property type="protein sequence ID" value="KAK8213252.1"/>
    <property type="molecule type" value="Genomic_DNA"/>
</dbReference>
<organism evidence="1 2">
    <name type="scientific">Zalaria obscura</name>
    <dbReference type="NCBI Taxonomy" id="2024903"/>
    <lineage>
        <taxon>Eukaryota</taxon>
        <taxon>Fungi</taxon>
        <taxon>Dikarya</taxon>
        <taxon>Ascomycota</taxon>
        <taxon>Pezizomycotina</taxon>
        <taxon>Dothideomycetes</taxon>
        <taxon>Dothideomycetidae</taxon>
        <taxon>Dothideales</taxon>
        <taxon>Zalariaceae</taxon>
        <taxon>Zalaria</taxon>
    </lineage>
</organism>
<accession>A0ACC3SKM4</accession>
<gene>
    <name evidence="1" type="ORF">M8818_002550</name>
</gene>
<evidence type="ECO:0000313" key="1">
    <source>
        <dbReference type="EMBL" id="KAK8213252.1"/>
    </source>
</evidence>
<comment type="caution">
    <text evidence="1">The sequence shown here is derived from an EMBL/GenBank/DDBJ whole genome shotgun (WGS) entry which is preliminary data.</text>
</comment>
<protein>
    <submittedName>
        <fullName evidence="1">Uncharacterized protein</fullName>
    </submittedName>
</protein>
<sequence length="233" mass="25377">MAQPPELAPTPLLTDHHSGVPSRLTKEAAEARARLYGNRTQPASIPRKHGVRLPPDHTQESFDTAIKELKSTIGDANVEISDKALIDGWYLEHPNTHDAFHIVEQEELVSSAVVFPGSTEEVQTVVRWANKHTLPVYPISIGRNVGYGGAAPRVPGGVVIDLGRRMNKVLNIDGDNASCVVEPGVTYFALYEEIQRRNLPLWIDCPDLGGGSVLGNAIDRGNLWVGRPGVDEV</sequence>
<reference evidence="1" key="1">
    <citation type="submission" date="2024-02" db="EMBL/GenBank/DDBJ databases">
        <title>Metagenome Assembled Genome of Zalaria obscura JY119.</title>
        <authorList>
            <person name="Vighnesh L."/>
            <person name="Jagadeeshwari U."/>
            <person name="Venkata Ramana C."/>
            <person name="Sasikala C."/>
        </authorList>
    </citation>
    <scope>NUCLEOTIDE SEQUENCE</scope>
    <source>
        <strain evidence="1">JY119</strain>
    </source>
</reference>
<proteinExistence type="predicted"/>
<keyword evidence="2" id="KW-1185">Reference proteome</keyword>
<name>A0ACC3SKM4_9PEZI</name>
<dbReference type="Proteomes" id="UP001320706">
    <property type="component" value="Unassembled WGS sequence"/>
</dbReference>
<evidence type="ECO:0000313" key="2">
    <source>
        <dbReference type="Proteomes" id="UP001320706"/>
    </source>
</evidence>